<evidence type="ECO:0000256" key="2">
    <source>
        <dbReference type="ARBA" id="ARBA00022679"/>
    </source>
</evidence>
<organism evidence="10 11">
    <name type="scientific">Candidatus Schekmanbacteria bacterium RBG_13_48_7</name>
    <dbReference type="NCBI Taxonomy" id="1817878"/>
    <lineage>
        <taxon>Bacteria</taxon>
        <taxon>Candidatus Schekmaniibacteriota</taxon>
    </lineage>
</organism>
<dbReference type="HAMAP" id="MF_01445">
    <property type="entry name" value="TsaD"/>
    <property type="match status" value="1"/>
</dbReference>
<dbReference type="SUPFAM" id="SSF53067">
    <property type="entry name" value="Actin-like ATPase domain"/>
    <property type="match status" value="1"/>
</dbReference>
<comment type="caution">
    <text evidence="10">The sequence shown here is derived from an EMBL/GenBank/DDBJ whole genome shotgun (WGS) entry which is preliminary data.</text>
</comment>
<dbReference type="FunFam" id="3.30.420.40:FF:000012">
    <property type="entry name" value="tRNA N6-adenosine threonylcarbamoyltransferase"/>
    <property type="match status" value="1"/>
</dbReference>
<keyword evidence="2 8" id="KW-0808">Transferase</keyword>
<feature type="binding site" evidence="8">
    <location>
        <position position="167"/>
    </location>
    <ligand>
        <name>substrate</name>
    </ligand>
</feature>
<accession>A0A1F7S0L7</accession>
<evidence type="ECO:0000256" key="4">
    <source>
        <dbReference type="ARBA" id="ARBA00022723"/>
    </source>
</evidence>
<dbReference type="EMBL" id="MGDD01000090">
    <property type="protein sequence ID" value="OGL47251.1"/>
    <property type="molecule type" value="Genomic_DNA"/>
</dbReference>
<dbReference type="InterPro" id="IPR000905">
    <property type="entry name" value="Gcp-like_dom"/>
</dbReference>
<dbReference type="PRINTS" id="PR00789">
    <property type="entry name" value="OSIALOPTASE"/>
</dbReference>
<keyword evidence="3 8" id="KW-0819">tRNA processing</keyword>
<dbReference type="GO" id="GO:0002949">
    <property type="term" value="P:tRNA threonylcarbamoyladenosine modification"/>
    <property type="evidence" value="ECO:0007669"/>
    <property type="project" value="UniProtKB-UniRule"/>
</dbReference>
<dbReference type="InterPro" id="IPR017861">
    <property type="entry name" value="KAE1/TsaD"/>
</dbReference>
<dbReference type="GO" id="GO:0005506">
    <property type="term" value="F:iron ion binding"/>
    <property type="evidence" value="ECO:0007669"/>
    <property type="project" value="UniProtKB-UniRule"/>
</dbReference>
<evidence type="ECO:0000256" key="5">
    <source>
        <dbReference type="ARBA" id="ARBA00023004"/>
    </source>
</evidence>
<dbReference type="Proteomes" id="UP000179266">
    <property type="component" value="Unassembled WGS sequence"/>
</dbReference>
<proteinExistence type="inferred from homology"/>
<dbReference type="NCBIfam" id="TIGR00329">
    <property type="entry name" value="gcp_kae1"/>
    <property type="match status" value="1"/>
</dbReference>
<evidence type="ECO:0000313" key="11">
    <source>
        <dbReference type="Proteomes" id="UP000179266"/>
    </source>
</evidence>
<keyword evidence="5 8" id="KW-0408">Iron</keyword>
<dbReference type="InterPro" id="IPR043129">
    <property type="entry name" value="ATPase_NBD"/>
</dbReference>
<sequence length="335" mass="36420">MIILGIDTSCDDTSVSVVEDGKNILSNIVSSQILFHEKYGGVVPEIAARKHLELINFAIQEALETASVSWKDLHAVAVTDRPGLIGSLVVGVAAAKSIAWAHQKPLIPVNHIQAHLYAPQLNNEWKIDRFVALIVSGGHTLLAEITKRIEMEVIGRTVDDAAGEAFDKIAKLMNIGYPGGPAIQKCAEKCLKNPVQLPRPMIKEGYNFSFSGLKTAAKLVYEQIISNQSEYTLPDLAAGFQDAVVDVLQHKTFKLAQETGLKNIVVTGGVAANKKLREVFHSDAIKKDINVYFPTPELCTDNAAMVAGIAYHLYKADVTASWDLNPQSAILRKGV</sequence>
<name>A0A1F7S0L7_9BACT</name>
<dbReference type="PROSITE" id="PS01016">
    <property type="entry name" value="GLYCOPROTEASE"/>
    <property type="match status" value="1"/>
</dbReference>
<dbReference type="Gene3D" id="3.30.420.40">
    <property type="match status" value="2"/>
</dbReference>
<protein>
    <recommendedName>
        <fullName evidence="8">tRNA N6-adenosine threonylcarbamoyltransferase</fullName>
        <ecNumber evidence="8">2.3.1.234</ecNumber>
    </recommendedName>
    <alternativeName>
        <fullName evidence="8">N6-L-threonylcarbamoyladenine synthase</fullName>
        <shortName evidence="8">t(6)A synthase</shortName>
    </alternativeName>
    <alternativeName>
        <fullName evidence="8">t(6)A37 threonylcarbamoyladenosine biosynthesis protein TsaD</fullName>
    </alternativeName>
    <alternativeName>
        <fullName evidence="8">tRNA threonylcarbamoyladenosine biosynthesis protein TsaD</fullName>
    </alternativeName>
</protein>
<reference evidence="10 11" key="1">
    <citation type="journal article" date="2016" name="Nat. Commun.">
        <title>Thousands of microbial genomes shed light on interconnected biogeochemical processes in an aquifer system.</title>
        <authorList>
            <person name="Anantharaman K."/>
            <person name="Brown C.T."/>
            <person name="Hug L.A."/>
            <person name="Sharon I."/>
            <person name="Castelle C.J."/>
            <person name="Probst A.J."/>
            <person name="Thomas B.C."/>
            <person name="Singh A."/>
            <person name="Wilkins M.J."/>
            <person name="Karaoz U."/>
            <person name="Brodie E.L."/>
            <person name="Williams K.H."/>
            <person name="Hubbard S.S."/>
            <person name="Banfield J.F."/>
        </authorList>
    </citation>
    <scope>NUCLEOTIDE SEQUENCE [LARGE SCALE GENOMIC DNA]</scope>
</reference>
<evidence type="ECO:0000256" key="1">
    <source>
        <dbReference type="ARBA" id="ARBA00022490"/>
    </source>
</evidence>
<dbReference type="NCBIfam" id="TIGR03723">
    <property type="entry name" value="T6A_TsaD_YgjD"/>
    <property type="match status" value="1"/>
</dbReference>
<evidence type="ECO:0000256" key="6">
    <source>
        <dbReference type="ARBA" id="ARBA00023315"/>
    </source>
</evidence>
<dbReference type="InterPro" id="IPR017860">
    <property type="entry name" value="Peptidase_M22_CS"/>
</dbReference>
<keyword evidence="1 8" id="KW-0963">Cytoplasm</keyword>
<dbReference type="CDD" id="cd24133">
    <property type="entry name" value="ASKHA_NBD_TsaD_bac"/>
    <property type="match status" value="1"/>
</dbReference>
<feature type="binding site" evidence="8">
    <location>
        <position position="111"/>
    </location>
    <ligand>
        <name>Fe cation</name>
        <dbReference type="ChEBI" id="CHEBI:24875"/>
    </ligand>
</feature>
<comment type="caution">
    <text evidence="8">Lacks conserved residue(s) required for the propagation of feature annotation.</text>
</comment>
<feature type="binding site" evidence="8">
    <location>
        <position position="273"/>
    </location>
    <ligand>
        <name>substrate</name>
    </ligand>
</feature>
<feature type="binding site" evidence="8">
    <location>
        <position position="115"/>
    </location>
    <ligand>
        <name>Fe cation</name>
        <dbReference type="ChEBI" id="CHEBI:24875"/>
    </ligand>
</feature>
<dbReference type="PANTHER" id="PTHR11735">
    <property type="entry name" value="TRNA N6-ADENOSINE THREONYLCARBAMOYLTRANSFERASE"/>
    <property type="match status" value="1"/>
</dbReference>
<comment type="cofactor">
    <cofactor evidence="8">
        <name>Fe(2+)</name>
        <dbReference type="ChEBI" id="CHEBI:29033"/>
    </cofactor>
    <text evidence="8">Binds 1 Fe(2+) ion per subunit.</text>
</comment>
<evidence type="ECO:0000259" key="9">
    <source>
        <dbReference type="Pfam" id="PF00814"/>
    </source>
</evidence>
<keyword evidence="4 8" id="KW-0479">Metal-binding</keyword>
<comment type="subcellular location">
    <subcellularLocation>
        <location evidence="8">Cytoplasm</location>
    </subcellularLocation>
</comment>
<comment type="similarity">
    <text evidence="8">Belongs to the KAE1 / TsaD family.</text>
</comment>
<dbReference type="InterPro" id="IPR022450">
    <property type="entry name" value="TsaD"/>
</dbReference>
<dbReference type="Pfam" id="PF00814">
    <property type="entry name" value="TsaD"/>
    <property type="match status" value="1"/>
</dbReference>
<feature type="binding site" evidence="8">
    <location>
        <begin position="134"/>
        <end position="138"/>
    </location>
    <ligand>
        <name>substrate</name>
    </ligand>
</feature>
<comment type="catalytic activity">
    <reaction evidence="7 8">
        <text>L-threonylcarbamoyladenylate + adenosine(37) in tRNA = N(6)-L-threonylcarbamoyladenosine(37) in tRNA + AMP + H(+)</text>
        <dbReference type="Rhea" id="RHEA:37059"/>
        <dbReference type="Rhea" id="RHEA-COMP:10162"/>
        <dbReference type="Rhea" id="RHEA-COMP:10163"/>
        <dbReference type="ChEBI" id="CHEBI:15378"/>
        <dbReference type="ChEBI" id="CHEBI:73682"/>
        <dbReference type="ChEBI" id="CHEBI:74411"/>
        <dbReference type="ChEBI" id="CHEBI:74418"/>
        <dbReference type="ChEBI" id="CHEBI:456215"/>
        <dbReference type="EC" id="2.3.1.234"/>
    </reaction>
</comment>
<comment type="function">
    <text evidence="8">Required for the formation of a threonylcarbamoyl group on adenosine at position 37 (t(6)A37) in tRNAs that read codons beginning with adenine. Is involved in the transfer of the threonylcarbamoyl moiety of threonylcarbamoyl-AMP (TC-AMP) to the N6 group of A37, together with TsaE and TsaB. TsaD likely plays a direct catalytic role in this reaction.</text>
</comment>
<dbReference type="PANTHER" id="PTHR11735:SF6">
    <property type="entry name" value="TRNA N6-ADENOSINE THREONYLCARBAMOYLTRANSFERASE, MITOCHONDRIAL"/>
    <property type="match status" value="1"/>
</dbReference>
<dbReference type="AlphaFoldDB" id="A0A1F7S0L7"/>
<evidence type="ECO:0000256" key="8">
    <source>
        <dbReference type="HAMAP-Rule" id="MF_01445"/>
    </source>
</evidence>
<dbReference type="EC" id="2.3.1.234" evidence="8"/>
<evidence type="ECO:0000256" key="7">
    <source>
        <dbReference type="ARBA" id="ARBA00048117"/>
    </source>
</evidence>
<gene>
    <name evidence="8" type="primary">tsaD</name>
    <name evidence="10" type="ORF">A2161_15715</name>
</gene>
<feature type="binding site" evidence="8">
    <location>
        <position position="301"/>
    </location>
    <ligand>
        <name>Fe cation</name>
        <dbReference type="ChEBI" id="CHEBI:24875"/>
    </ligand>
</feature>
<keyword evidence="6 8" id="KW-0012">Acyltransferase</keyword>
<evidence type="ECO:0000313" key="10">
    <source>
        <dbReference type="EMBL" id="OGL47251.1"/>
    </source>
</evidence>
<dbReference type="GO" id="GO:0061711">
    <property type="term" value="F:tRNA N(6)-L-threonylcarbamoyladenine synthase activity"/>
    <property type="evidence" value="ECO:0007669"/>
    <property type="project" value="UniProtKB-EC"/>
</dbReference>
<dbReference type="GO" id="GO:0005737">
    <property type="term" value="C:cytoplasm"/>
    <property type="evidence" value="ECO:0007669"/>
    <property type="project" value="UniProtKB-SubCell"/>
</dbReference>
<evidence type="ECO:0000256" key="3">
    <source>
        <dbReference type="ARBA" id="ARBA00022694"/>
    </source>
</evidence>
<feature type="binding site" evidence="8">
    <location>
        <position position="180"/>
    </location>
    <ligand>
        <name>substrate</name>
    </ligand>
</feature>
<feature type="domain" description="Gcp-like" evidence="9">
    <location>
        <begin position="23"/>
        <end position="307"/>
    </location>
</feature>
<dbReference type="FunFam" id="3.30.420.40:FF:000040">
    <property type="entry name" value="tRNA N6-adenosine threonylcarbamoyltransferase"/>
    <property type="match status" value="1"/>
</dbReference>